<organism evidence="7 8">
    <name type="scientific">Crenichthys baileyi</name>
    <name type="common">White River springfish</name>
    <dbReference type="NCBI Taxonomy" id="28760"/>
    <lineage>
        <taxon>Eukaryota</taxon>
        <taxon>Metazoa</taxon>
        <taxon>Chordata</taxon>
        <taxon>Craniata</taxon>
        <taxon>Vertebrata</taxon>
        <taxon>Euteleostomi</taxon>
        <taxon>Actinopterygii</taxon>
        <taxon>Neopterygii</taxon>
        <taxon>Teleostei</taxon>
        <taxon>Neoteleostei</taxon>
        <taxon>Acanthomorphata</taxon>
        <taxon>Ovalentaria</taxon>
        <taxon>Atherinomorphae</taxon>
        <taxon>Cyprinodontiformes</taxon>
        <taxon>Goodeidae</taxon>
        <taxon>Crenichthys</taxon>
    </lineage>
</organism>
<dbReference type="PROSITE" id="PS50068">
    <property type="entry name" value="LDLRA_2"/>
    <property type="match status" value="1"/>
</dbReference>
<dbReference type="CDD" id="cd06263">
    <property type="entry name" value="MAM"/>
    <property type="match status" value="5"/>
</dbReference>
<feature type="disulfide bond" evidence="2">
    <location>
        <begin position="199"/>
        <end position="211"/>
    </location>
</feature>
<evidence type="ECO:0000259" key="6">
    <source>
        <dbReference type="PROSITE" id="PS50060"/>
    </source>
</evidence>
<feature type="chain" id="PRO_5043384535" description="MAM domain-containing protein" evidence="5">
    <location>
        <begin position="21"/>
        <end position="1248"/>
    </location>
</feature>
<dbReference type="PANTHER" id="PTHR23282">
    <property type="entry name" value="APICAL ENDOSOMAL GLYCOPROTEIN PRECURSOR"/>
    <property type="match status" value="1"/>
</dbReference>
<dbReference type="InterPro" id="IPR051560">
    <property type="entry name" value="MAM_domain-containing"/>
</dbReference>
<dbReference type="InterPro" id="IPR023415">
    <property type="entry name" value="LDLR_class-A_CS"/>
</dbReference>
<dbReference type="PRINTS" id="PR00261">
    <property type="entry name" value="LDLRECEPTOR"/>
</dbReference>
<dbReference type="Pfam" id="PF00629">
    <property type="entry name" value="MAM"/>
    <property type="match status" value="6"/>
</dbReference>
<evidence type="ECO:0000313" key="7">
    <source>
        <dbReference type="EMBL" id="KAK5599018.1"/>
    </source>
</evidence>
<dbReference type="PROSITE" id="PS01209">
    <property type="entry name" value="LDLRA_1"/>
    <property type="match status" value="1"/>
</dbReference>
<evidence type="ECO:0000256" key="3">
    <source>
        <dbReference type="SAM" id="MobiDB-lite"/>
    </source>
</evidence>
<feature type="region of interest" description="Disordered" evidence="3">
    <location>
        <begin position="1223"/>
        <end position="1248"/>
    </location>
</feature>
<dbReference type="InterPro" id="IPR036055">
    <property type="entry name" value="LDL_receptor-like_sf"/>
</dbReference>
<keyword evidence="4" id="KW-1133">Transmembrane helix</keyword>
<dbReference type="InterPro" id="IPR000998">
    <property type="entry name" value="MAM_dom"/>
</dbReference>
<feature type="signal peptide" evidence="5">
    <location>
        <begin position="1"/>
        <end position="20"/>
    </location>
</feature>
<keyword evidence="4" id="KW-0472">Membrane</keyword>
<feature type="compositionally biased region" description="Polar residues" evidence="3">
    <location>
        <begin position="734"/>
        <end position="747"/>
    </location>
</feature>
<dbReference type="AlphaFoldDB" id="A0AAV9QNF8"/>
<dbReference type="Gene3D" id="2.60.120.200">
    <property type="match status" value="6"/>
</dbReference>
<feature type="domain" description="MAM" evidence="6">
    <location>
        <begin position="854"/>
        <end position="1011"/>
    </location>
</feature>
<dbReference type="PROSITE" id="PS50060">
    <property type="entry name" value="MAM_2"/>
    <property type="match status" value="6"/>
</dbReference>
<feature type="transmembrane region" description="Helical" evidence="4">
    <location>
        <begin position="1190"/>
        <end position="1212"/>
    </location>
</feature>
<feature type="domain" description="MAM" evidence="6">
    <location>
        <begin position="24"/>
        <end position="190"/>
    </location>
</feature>
<accession>A0AAV9QNF8</accession>
<dbReference type="SUPFAM" id="SSF57424">
    <property type="entry name" value="LDL receptor-like module"/>
    <property type="match status" value="1"/>
</dbReference>
<feature type="domain" description="MAM" evidence="6">
    <location>
        <begin position="237"/>
        <end position="400"/>
    </location>
</feature>
<dbReference type="Gene3D" id="4.10.400.10">
    <property type="entry name" value="Low-density Lipoprotein Receptor"/>
    <property type="match status" value="1"/>
</dbReference>
<dbReference type="SUPFAM" id="SSF49899">
    <property type="entry name" value="Concanavalin A-like lectins/glucanases"/>
    <property type="match status" value="6"/>
</dbReference>
<feature type="disulfide bond" evidence="2">
    <location>
        <begin position="206"/>
        <end position="224"/>
    </location>
</feature>
<evidence type="ECO:0000256" key="5">
    <source>
        <dbReference type="SAM" id="SignalP"/>
    </source>
</evidence>
<proteinExistence type="predicted"/>
<dbReference type="InterPro" id="IPR013320">
    <property type="entry name" value="ConA-like_dom_sf"/>
</dbReference>
<evidence type="ECO:0000256" key="4">
    <source>
        <dbReference type="SAM" id="Phobius"/>
    </source>
</evidence>
<dbReference type="EMBL" id="JAHHUM010002972">
    <property type="protein sequence ID" value="KAK5599018.1"/>
    <property type="molecule type" value="Genomic_DNA"/>
</dbReference>
<feature type="domain" description="MAM" evidence="6">
    <location>
        <begin position="424"/>
        <end position="596"/>
    </location>
</feature>
<dbReference type="CDD" id="cd00112">
    <property type="entry name" value="LDLa"/>
    <property type="match status" value="1"/>
</dbReference>
<feature type="domain" description="MAM" evidence="6">
    <location>
        <begin position="1014"/>
        <end position="1174"/>
    </location>
</feature>
<keyword evidence="5" id="KW-0732">Signal</keyword>
<protein>
    <recommendedName>
        <fullName evidence="6">MAM domain-containing protein</fullName>
    </recommendedName>
</protein>
<name>A0AAV9QNF8_9TELE</name>
<dbReference type="Proteomes" id="UP001311232">
    <property type="component" value="Unassembled WGS sequence"/>
</dbReference>
<gene>
    <name evidence="7" type="ORF">CRENBAI_000215</name>
</gene>
<feature type="disulfide bond" evidence="2">
    <location>
        <begin position="218"/>
        <end position="233"/>
    </location>
</feature>
<keyword evidence="8" id="KW-1185">Reference proteome</keyword>
<feature type="domain" description="MAM" evidence="6">
    <location>
        <begin position="606"/>
        <end position="729"/>
    </location>
</feature>
<keyword evidence="1 2" id="KW-1015">Disulfide bond</keyword>
<evidence type="ECO:0000256" key="1">
    <source>
        <dbReference type="ARBA" id="ARBA00023157"/>
    </source>
</evidence>
<comment type="caution">
    <text evidence="7">The sequence shown here is derived from an EMBL/GenBank/DDBJ whole genome shotgun (WGS) entry which is preliminary data.</text>
</comment>
<reference evidence="7 8" key="1">
    <citation type="submission" date="2021-06" db="EMBL/GenBank/DDBJ databases">
        <authorList>
            <person name="Palmer J.M."/>
        </authorList>
    </citation>
    <scope>NUCLEOTIDE SEQUENCE [LARGE SCALE GENOMIC DNA]</scope>
    <source>
        <strain evidence="7 8">MEX-2019</strain>
        <tissue evidence="7">Muscle</tissue>
    </source>
</reference>
<sequence>MPRFWSSALLLLLTLQYGYSGKSFECDFENAGVCGWTIKTSGGEYTWQRDQSGDQLPDSGPCSDYTTGTAAGWFMSVSAVRAESLQSSVLISPEIKHSSPTCRLRLRYFLWDSGHTGLGSTPLWASILHQDSQEAVVWRPEASSIRSWREATIFLGRISSPFHIHLHSERSDGRKGDVAIDQLEFLDCALPLPPPGTNCSAGMVMCHSGACVEQRQLCDGTDDCGDGSDEEPCDDYQHCDFEEGLCNWDLRSISRLKWIRTNQENISRTDPQKGPGRDHSNNTASGHFLYVTVPDSGLTTDWAAFQSWPLEPTNSSHPCKMVMYTHQFGPRSGGLTVLVADRLIYPVWERGGALGDLWVKAEVEIVSNSTFQILIMAAIRDFDYGGIAVDSIVLSPECRLSSENSTLEKFPNPPKHPCIDDPEKMCDFHPDCADAEDETQCGDFSYAEGSSGWTDTSIGSQGWILYKNSTTKAEYLYVAEAAGQQLTEAQTRTPLLGPTGPACNLSFDFALTGSLDHIGELSVRVIDSLLGLRPKLWEYSGKTGAEEEEEAAWHHADIVLGVRKNRFQLAFEARAVKLQPYAWIKVRNVRFISCHADYSPSVPTGLSCNFEEGLCSWYQDNSDNFDWSVVTGMDHTIGIGSSLVVDMWSPSLRGAFGRLVSYPQPPTPTERCLTFVYKLYGPNAGALNVKLIDGLGYEIILWTRSGAHGNEWHEAQCPVPQQLTTFQVTKRSRSNTELQSLSRQTGNGAEKGENVAGLGFKPGTASVHGLSALPPHHERAQLEAQLLVESSEKTWTESLNKHTLQFAAPYSLLCYSPPSTAEPALTFEAVRSGFDGLVAIDDVAFVDRMCTIPRKCSFEGQKCGYSTVKWLHRSGHKNTTTGPKTDHTLGTELGYYMMVNTDADVFPTGTTAVLTSPVRPGTTKPECVSFWYHMGGPNPGYFTVYLKLEKGERVPIFSESLGQGDDWRHGNSNISNGLVDWQLEFEVVGSGSRGSHVAVDDISVSAHPCEDQASKCSLENGMCSWSNIQNNLRDKLDWELTSAEAEQHYPVPLEDHTLGTEKGHFVFFPSSNRTAASQNAWLLSLHLPPTQATCLRFWAYKPHSSDCQLKIWRLSGGLIFELLVVNELGGPWRHFEVNITSREEYQIVFEGIKGTSGFVALDDIEYTVGFDCATKVTEPTSKKPDNAGGIAASVIVVLLLIGTLVALLVFYLRTRPELEASSDATGFSNEGYVPDSTVSAGVNEREEE</sequence>
<dbReference type="PANTHER" id="PTHR23282:SF101">
    <property type="entry name" value="MAM DOMAIN-CONTAINING PROTEIN"/>
    <property type="match status" value="1"/>
</dbReference>
<evidence type="ECO:0000256" key="2">
    <source>
        <dbReference type="PROSITE-ProRule" id="PRU00124"/>
    </source>
</evidence>
<dbReference type="SMART" id="SM00137">
    <property type="entry name" value="MAM"/>
    <property type="match status" value="5"/>
</dbReference>
<dbReference type="GO" id="GO:0016020">
    <property type="term" value="C:membrane"/>
    <property type="evidence" value="ECO:0007669"/>
    <property type="project" value="InterPro"/>
</dbReference>
<feature type="region of interest" description="Disordered" evidence="3">
    <location>
        <begin position="734"/>
        <end position="757"/>
    </location>
</feature>
<keyword evidence="4" id="KW-0812">Transmembrane</keyword>
<dbReference type="SMART" id="SM00192">
    <property type="entry name" value="LDLa"/>
    <property type="match status" value="2"/>
</dbReference>
<dbReference type="InterPro" id="IPR002172">
    <property type="entry name" value="LDrepeatLR_classA_rpt"/>
</dbReference>
<dbReference type="Pfam" id="PF00057">
    <property type="entry name" value="Ldl_recept_a"/>
    <property type="match status" value="1"/>
</dbReference>
<evidence type="ECO:0000313" key="8">
    <source>
        <dbReference type="Proteomes" id="UP001311232"/>
    </source>
</evidence>